<dbReference type="InterPro" id="IPR002300">
    <property type="entry name" value="aa-tRNA-synth_Ia"/>
</dbReference>
<feature type="domain" description="Aminoacyl-tRNA synthetase class Ia" evidence="12">
    <location>
        <begin position="22"/>
        <end position="674"/>
    </location>
</feature>
<dbReference type="Pfam" id="PF08264">
    <property type="entry name" value="Anticodon_1"/>
    <property type="match status" value="1"/>
</dbReference>
<dbReference type="Gene3D" id="3.90.740.10">
    <property type="entry name" value="Valyl/Leucyl/Isoleucyl-tRNA synthetase, editing domain"/>
    <property type="match status" value="1"/>
</dbReference>
<dbReference type="GO" id="GO:0004832">
    <property type="term" value="F:valine-tRNA ligase activity"/>
    <property type="evidence" value="ECO:0007669"/>
    <property type="project" value="UniProtKB-UniRule"/>
</dbReference>
<sequence length="1057" mass="117198">MSESLPELPKAYVPADAEPAVKQKWAESDVFHAEPVADDVPTYSIVIPPPNVTAALHLGHALNNTLQDVLIRYHRMRGFETLWMPGTDHAGIATQTVVEKRLLAEGVKRLDMGRHAFVARTQEWKDEYERVILDQLAEMGASTDTERTRFTMDEMCATAVQHAFYELFGDGLIYRGKRLVNWDPVTRTALSDDEVEAEDVDGHMWYLRYPLADGSGHVTVATTRPETMLGDTAVAVNPRDPRADELVGKTLILPIVGREIPIVADDYVVMADPDSSDSKAQYASGFLKVTPAHDPNDWEIGLRHDLPVINVMGPDASISDQYGWDDVSDEARPFLGLSREDAREAIVTWFRAHDLLAEVREYSHSVGHSYRSHVPIEPWLSDQWYVAVTDDRLRGSAIRAQVADQVPTMPDGVAERTDGQGDGELRFYPDRYAKSYLQWHENIRDWCISRQLWWGHQIPVWLKTESLDTAPDHVREAVDGRDVDEAVLIDSNWTKAGARHLVRKVTDTDVEEAVCVPPAATLRRLDREDHLVSATELVADLERAGYERDPDVLDTWFSSGLWPLSTMGWPWPEDYPETIGLLDSFNPTSVLSTAREIITLWVSRMVMFNRYFLDGRLPFDDVFIHAMVQDGHGQKMSKSLGNGVDPRDIIHSHGADAMRFALVQMTTDTQDVRMPVDMIDPYSGQTFEPEYITTSAGHRVAAPTQTSPSDPAKQMVSAYGVAAGLVAPTDEMPLARNTSSKFDLGRNFANKLWNATRFALKRIDPSTALDAPVDITTRPFADRWIIARLAQTVARLDRSVDQYQFNAFADTLYGFVWNDVCDRYLEMVKPTIDDDAEQQAVLGNVLDAVLRLMHPVMPFVTEALWPNVSAARIGDITGLDLPSSDLLAAAAWPVAADTLIDDELVSRFGRADDLIGRIRAIRGSQNVAPKKQIDIHAPAVVRELIASVDGVVEVLAGIATVHDGEGERPKVVSPIAFEGCEVLLSGLVDDVDLDAERARLQKVIDGKTKQIAGFNGRLSNEGFLANAKPEVVADTRALLAAAEADLAAAETALANLG</sequence>
<evidence type="ECO:0000256" key="8">
    <source>
        <dbReference type="ARBA" id="ARBA00023054"/>
    </source>
</evidence>
<dbReference type="CDD" id="cd00817">
    <property type="entry name" value="ValRS_core"/>
    <property type="match status" value="1"/>
</dbReference>
<dbReference type="InterPro" id="IPR009080">
    <property type="entry name" value="tRNAsynth_Ia_anticodon-bd"/>
</dbReference>
<keyword evidence="7 11" id="KW-0648">Protein biosynthesis</keyword>
<comment type="similarity">
    <text evidence="11">Belongs to the class-I aminoacyl-tRNA synthetase family. ValS type 1 subfamily.</text>
</comment>
<dbReference type="CDD" id="cd07962">
    <property type="entry name" value="Anticodon_Ia_Val"/>
    <property type="match status" value="1"/>
</dbReference>
<dbReference type="InterPro" id="IPR002303">
    <property type="entry name" value="Valyl-tRNA_ligase"/>
</dbReference>
<dbReference type="PROSITE" id="PS00178">
    <property type="entry name" value="AA_TRNA_LIGASE_I"/>
    <property type="match status" value="1"/>
</dbReference>
<dbReference type="OrthoDB" id="9810365at2"/>
<evidence type="ECO:0000256" key="3">
    <source>
        <dbReference type="ARBA" id="ARBA00022490"/>
    </source>
</evidence>
<evidence type="ECO:0000256" key="6">
    <source>
        <dbReference type="ARBA" id="ARBA00022840"/>
    </source>
</evidence>
<dbReference type="InterPro" id="IPR014729">
    <property type="entry name" value="Rossmann-like_a/b/a_fold"/>
</dbReference>
<evidence type="ECO:0000256" key="1">
    <source>
        <dbReference type="ARBA" id="ARBA00004496"/>
    </source>
</evidence>
<dbReference type="FunFam" id="3.40.50.620:FF:000032">
    <property type="entry name" value="Valine--tRNA ligase"/>
    <property type="match status" value="1"/>
</dbReference>
<comment type="subcellular location">
    <subcellularLocation>
        <location evidence="1 11">Cytoplasm</location>
    </subcellularLocation>
</comment>
<evidence type="ECO:0000256" key="10">
    <source>
        <dbReference type="ARBA" id="ARBA00047552"/>
    </source>
</evidence>
<reference evidence="15 16" key="1">
    <citation type="submission" date="2019-03" db="EMBL/GenBank/DDBJ databases">
        <title>Sequencing the genomes of 1000 actinobacteria strains.</title>
        <authorList>
            <person name="Klenk H.-P."/>
        </authorList>
    </citation>
    <scope>NUCLEOTIDE SEQUENCE [LARGE SCALE GENOMIC DNA]</scope>
    <source>
        <strain evidence="15 16">DSM 18936</strain>
    </source>
</reference>
<dbReference type="SUPFAM" id="SSF46589">
    <property type="entry name" value="tRNA-binding arm"/>
    <property type="match status" value="1"/>
</dbReference>
<keyword evidence="8 11" id="KW-0175">Coiled coil</keyword>
<feature type="domain" description="Methionyl/Valyl/Leucyl/Isoleucyl-tRNA synthetase anticodon-binding" evidence="13">
    <location>
        <begin position="782"/>
        <end position="935"/>
    </location>
</feature>
<dbReference type="InterPro" id="IPR037118">
    <property type="entry name" value="Val-tRNA_synth_C_sf"/>
</dbReference>
<dbReference type="GO" id="GO:0006438">
    <property type="term" value="P:valyl-tRNA aminoacylation"/>
    <property type="evidence" value="ECO:0007669"/>
    <property type="project" value="UniProtKB-UniRule"/>
</dbReference>
<dbReference type="SUPFAM" id="SSF50677">
    <property type="entry name" value="ValRS/IleRS/LeuRS editing domain"/>
    <property type="match status" value="1"/>
</dbReference>
<evidence type="ECO:0000256" key="5">
    <source>
        <dbReference type="ARBA" id="ARBA00022741"/>
    </source>
</evidence>
<comment type="caution">
    <text evidence="15">The sequence shown here is derived from an EMBL/GenBank/DDBJ whole genome shotgun (WGS) entry which is preliminary data.</text>
</comment>
<keyword evidence="6 11" id="KW-0067">ATP-binding</keyword>
<dbReference type="PANTHER" id="PTHR11946">
    <property type="entry name" value="VALYL-TRNA SYNTHETASES"/>
    <property type="match status" value="1"/>
</dbReference>
<feature type="short sequence motif" description="'KMSKS' region" evidence="11">
    <location>
        <begin position="635"/>
        <end position="639"/>
    </location>
</feature>
<proteinExistence type="inferred from homology"/>
<dbReference type="Gene3D" id="1.10.730.10">
    <property type="entry name" value="Isoleucyl-tRNA Synthetase, Domain 1"/>
    <property type="match status" value="1"/>
</dbReference>
<dbReference type="HAMAP" id="MF_02004">
    <property type="entry name" value="Val_tRNA_synth_type1"/>
    <property type="match status" value="1"/>
</dbReference>
<dbReference type="RefSeq" id="WP_133870135.1">
    <property type="nucleotide sequence ID" value="NZ_SOAU01000001.1"/>
</dbReference>
<protein>
    <recommendedName>
        <fullName evidence="11">Valine--tRNA ligase</fullName>
        <ecNumber evidence="11">6.1.1.9</ecNumber>
    </recommendedName>
    <alternativeName>
        <fullName evidence="11">Valyl-tRNA synthetase</fullName>
        <shortName evidence="11">ValRS</shortName>
    </alternativeName>
</protein>
<evidence type="ECO:0000256" key="9">
    <source>
        <dbReference type="ARBA" id="ARBA00023146"/>
    </source>
</evidence>
<dbReference type="Pfam" id="PF10458">
    <property type="entry name" value="Val_tRNA-synt_C"/>
    <property type="match status" value="1"/>
</dbReference>
<evidence type="ECO:0000256" key="11">
    <source>
        <dbReference type="HAMAP-Rule" id="MF_02004"/>
    </source>
</evidence>
<dbReference type="GO" id="GO:0005829">
    <property type="term" value="C:cytosol"/>
    <property type="evidence" value="ECO:0007669"/>
    <property type="project" value="TreeGrafter"/>
</dbReference>
<keyword evidence="4 11" id="KW-0436">Ligase</keyword>
<comment type="function">
    <text evidence="11">Catalyzes the attachment of valine to tRNA(Val). As ValRS can inadvertently accommodate and process structurally similar amino acids such as threonine, to avoid such errors, it has a 'posttransfer' editing activity that hydrolyzes mischarged Thr-tRNA(Val) in a tRNA-dependent manner.</text>
</comment>
<comment type="caution">
    <text evidence="11">Lacks conserved residue(s) required for the propagation of feature annotation.</text>
</comment>
<keyword evidence="3 11" id="KW-0963">Cytoplasm</keyword>
<comment type="subunit">
    <text evidence="2 11">Monomer.</text>
</comment>
<dbReference type="InterPro" id="IPR013155">
    <property type="entry name" value="M/V/L/I-tRNA-synth_anticd-bd"/>
</dbReference>
<comment type="domain">
    <text evidence="11">ValRS has two distinct active sites: one for aminoacylation and one for editing. The misactivated threonine is translocated from the active site to the editing site.</text>
</comment>
<dbReference type="EC" id="6.1.1.9" evidence="11"/>
<dbReference type="EMBL" id="SOAU01000001">
    <property type="protein sequence ID" value="TDT17881.1"/>
    <property type="molecule type" value="Genomic_DNA"/>
</dbReference>
<dbReference type="NCBIfam" id="TIGR00422">
    <property type="entry name" value="valS"/>
    <property type="match status" value="1"/>
</dbReference>
<dbReference type="Pfam" id="PF00133">
    <property type="entry name" value="tRNA-synt_1"/>
    <property type="match status" value="1"/>
</dbReference>
<dbReference type="PRINTS" id="PR00986">
    <property type="entry name" value="TRNASYNTHVAL"/>
</dbReference>
<evidence type="ECO:0000259" key="14">
    <source>
        <dbReference type="Pfam" id="PF10458"/>
    </source>
</evidence>
<dbReference type="SUPFAM" id="SSF52374">
    <property type="entry name" value="Nucleotidylyl transferase"/>
    <property type="match status" value="1"/>
</dbReference>
<keyword evidence="16" id="KW-1185">Reference proteome</keyword>
<keyword evidence="5 11" id="KW-0547">Nucleotide-binding</keyword>
<dbReference type="InterPro" id="IPR019499">
    <property type="entry name" value="Val-tRNA_synth_tRNA-bd"/>
</dbReference>
<evidence type="ECO:0000313" key="15">
    <source>
        <dbReference type="EMBL" id="TDT17881.1"/>
    </source>
</evidence>
<evidence type="ECO:0000259" key="12">
    <source>
        <dbReference type="Pfam" id="PF00133"/>
    </source>
</evidence>
<dbReference type="SUPFAM" id="SSF47323">
    <property type="entry name" value="Anticodon-binding domain of a subclass of class I aminoacyl-tRNA synthetases"/>
    <property type="match status" value="1"/>
</dbReference>
<dbReference type="Gene3D" id="3.40.50.620">
    <property type="entry name" value="HUPs"/>
    <property type="match status" value="2"/>
</dbReference>
<evidence type="ECO:0000256" key="2">
    <source>
        <dbReference type="ARBA" id="ARBA00011245"/>
    </source>
</evidence>
<evidence type="ECO:0000256" key="4">
    <source>
        <dbReference type="ARBA" id="ARBA00022598"/>
    </source>
</evidence>
<comment type="catalytic activity">
    <reaction evidence="10 11">
        <text>tRNA(Val) + L-valine + ATP = L-valyl-tRNA(Val) + AMP + diphosphate</text>
        <dbReference type="Rhea" id="RHEA:10704"/>
        <dbReference type="Rhea" id="RHEA-COMP:9672"/>
        <dbReference type="Rhea" id="RHEA-COMP:9708"/>
        <dbReference type="ChEBI" id="CHEBI:30616"/>
        <dbReference type="ChEBI" id="CHEBI:33019"/>
        <dbReference type="ChEBI" id="CHEBI:57762"/>
        <dbReference type="ChEBI" id="CHEBI:78442"/>
        <dbReference type="ChEBI" id="CHEBI:78537"/>
        <dbReference type="ChEBI" id="CHEBI:456215"/>
        <dbReference type="EC" id="6.1.1.9"/>
    </reaction>
</comment>
<evidence type="ECO:0000256" key="7">
    <source>
        <dbReference type="ARBA" id="ARBA00022917"/>
    </source>
</evidence>
<dbReference type="NCBIfam" id="NF004349">
    <property type="entry name" value="PRK05729.1"/>
    <property type="match status" value="1"/>
</dbReference>
<dbReference type="AlphaFoldDB" id="A0A4R7I2V4"/>
<dbReference type="GO" id="GO:0005524">
    <property type="term" value="F:ATP binding"/>
    <property type="evidence" value="ECO:0007669"/>
    <property type="project" value="UniProtKB-UniRule"/>
</dbReference>
<feature type="domain" description="Valyl-tRNA synthetase tRNA-binding arm" evidence="14">
    <location>
        <begin position="992"/>
        <end position="1057"/>
    </location>
</feature>
<feature type="binding site" evidence="11">
    <location>
        <position position="638"/>
    </location>
    <ligand>
        <name>ATP</name>
        <dbReference type="ChEBI" id="CHEBI:30616"/>
    </ligand>
</feature>
<organism evidence="15 16">
    <name type="scientific">Ilumatobacter fluminis</name>
    <dbReference type="NCBI Taxonomy" id="467091"/>
    <lineage>
        <taxon>Bacteria</taxon>
        <taxon>Bacillati</taxon>
        <taxon>Actinomycetota</taxon>
        <taxon>Acidimicrobiia</taxon>
        <taxon>Acidimicrobiales</taxon>
        <taxon>Ilumatobacteraceae</taxon>
        <taxon>Ilumatobacter</taxon>
    </lineage>
</organism>
<dbReference type="Gene3D" id="1.10.287.380">
    <property type="entry name" value="Valyl-tRNA synthetase, C-terminal domain"/>
    <property type="match status" value="1"/>
</dbReference>
<dbReference type="GO" id="GO:0002161">
    <property type="term" value="F:aminoacyl-tRNA deacylase activity"/>
    <property type="evidence" value="ECO:0007669"/>
    <property type="project" value="InterPro"/>
</dbReference>
<name>A0A4R7I2V4_9ACTN</name>
<keyword evidence="9 11" id="KW-0030">Aminoacyl-tRNA synthetase</keyword>
<dbReference type="Proteomes" id="UP000294558">
    <property type="component" value="Unassembled WGS sequence"/>
</dbReference>
<gene>
    <name evidence="11" type="primary">valS</name>
    <name evidence="15" type="ORF">BDK89_3494</name>
</gene>
<comment type="domain">
    <text evidence="11">The C-terminal coiled-coil domain is crucial for aminoacylation activity.</text>
</comment>
<evidence type="ECO:0000313" key="16">
    <source>
        <dbReference type="Proteomes" id="UP000294558"/>
    </source>
</evidence>
<dbReference type="InterPro" id="IPR033705">
    <property type="entry name" value="Anticodon_Ia_Val"/>
</dbReference>
<evidence type="ECO:0000259" key="13">
    <source>
        <dbReference type="Pfam" id="PF08264"/>
    </source>
</evidence>
<dbReference type="InterPro" id="IPR010978">
    <property type="entry name" value="tRNA-bd_arm"/>
</dbReference>
<dbReference type="InterPro" id="IPR009008">
    <property type="entry name" value="Val/Leu/Ile-tRNA-synth_edit"/>
</dbReference>
<accession>A0A4R7I2V4</accession>
<dbReference type="PANTHER" id="PTHR11946:SF93">
    <property type="entry name" value="VALINE--TRNA LIGASE, CHLOROPLASTIC_MITOCHONDRIAL 2"/>
    <property type="match status" value="1"/>
</dbReference>
<dbReference type="InterPro" id="IPR001412">
    <property type="entry name" value="aa-tRNA-synth_I_CS"/>
</dbReference>